<dbReference type="GO" id="GO:0000270">
    <property type="term" value="P:peptidoglycan metabolic process"/>
    <property type="evidence" value="ECO:0007669"/>
    <property type="project" value="InterPro"/>
</dbReference>
<dbReference type="GO" id="GO:0008932">
    <property type="term" value="F:lytic endotransglycosylase activity"/>
    <property type="evidence" value="ECO:0007669"/>
    <property type="project" value="TreeGrafter"/>
</dbReference>
<dbReference type="Pfam" id="PF01464">
    <property type="entry name" value="SLT"/>
    <property type="match status" value="1"/>
</dbReference>
<feature type="signal peptide" evidence="3">
    <location>
        <begin position="1"/>
        <end position="24"/>
    </location>
</feature>
<feature type="compositionally biased region" description="Polar residues" evidence="2">
    <location>
        <begin position="495"/>
        <end position="508"/>
    </location>
</feature>
<keyword evidence="6" id="KW-1185">Reference proteome</keyword>
<dbReference type="PANTHER" id="PTHR33734">
    <property type="entry name" value="LYSM DOMAIN-CONTAINING GPI-ANCHORED PROTEIN 2"/>
    <property type="match status" value="1"/>
</dbReference>
<proteinExistence type="inferred from homology"/>
<evidence type="ECO:0000259" key="4">
    <source>
        <dbReference type="PROSITE" id="PS51782"/>
    </source>
</evidence>
<name>A0A521EQJ4_9BACT</name>
<dbReference type="CDD" id="cd16894">
    <property type="entry name" value="MltD-like"/>
    <property type="match status" value="1"/>
</dbReference>
<reference evidence="5 6" key="1">
    <citation type="submission" date="2017-05" db="EMBL/GenBank/DDBJ databases">
        <authorList>
            <person name="Varghese N."/>
            <person name="Submissions S."/>
        </authorList>
    </citation>
    <scope>NUCLEOTIDE SEQUENCE [LARGE SCALE GENOMIC DNA]</scope>
    <source>
        <strain evidence="5 6">DSM 21985</strain>
    </source>
</reference>
<evidence type="ECO:0000313" key="6">
    <source>
        <dbReference type="Proteomes" id="UP000317557"/>
    </source>
</evidence>
<dbReference type="InterPro" id="IPR000189">
    <property type="entry name" value="Transglyc_AS"/>
</dbReference>
<dbReference type="PROSITE" id="PS00922">
    <property type="entry name" value="TRANSGLYCOSYLASE"/>
    <property type="match status" value="1"/>
</dbReference>
<dbReference type="PROSITE" id="PS51782">
    <property type="entry name" value="LYSM"/>
    <property type="match status" value="3"/>
</dbReference>
<feature type="domain" description="LysM" evidence="4">
    <location>
        <begin position="617"/>
        <end position="660"/>
    </location>
</feature>
<organism evidence="5 6">
    <name type="scientific">Gracilimonas mengyeensis</name>
    <dbReference type="NCBI Taxonomy" id="1302730"/>
    <lineage>
        <taxon>Bacteria</taxon>
        <taxon>Pseudomonadati</taxon>
        <taxon>Balneolota</taxon>
        <taxon>Balneolia</taxon>
        <taxon>Balneolales</taxon>
        <taxon>Balneolaceae</taxon>
        <taxon>Gracilimonas</taxon>
    </lineage>
</organism>
<dbReference type="AlphaFoldDB" id="A0A521EQJ4"/>
<dbReference type="Pfam" id="PF01476">
    <property type="entry name" value="LysM"/>
    <property type="match status" value="3"/>
</dbReference>
<dbReference type="InterPro" id="IPR008258">
    <property type="entry name" value="Transglycosylase_SLT_dom_1"/>
</dbReference>
<dbReference type="SUPFAM" id="SSF53955">
    <property type="entry name" value="Lysozyme-like"/>
    <property type="match status" value="1"/>
</dbReference>
<feature type="chain" id="PRO_5021890318" evidence="3">
    <location>
        <begin position="25"/>
        <end position="663"/>
    </location>
</feature>
<evidence type="ECO:0000313" key="5">
    <source>
        <dbReference type="EMBL" id="SMO86152.1"/>
    </source>
</evidence>
<dbReference type="PANTHER" id="PTHR33734:SF22">
    <property type="entry name" value="MEMBRANE-BOUND LYTIC MUREIN TRANSGLYCOSYLASE D"/>
    <property type="match status" value="1"/>
</dbReference>
<dbReference type="RefSeq" id="WP_142455348.1">
    <property type="nucleotide sequence ID" value="NZ_FXTP01000013.1"/>
</dbReference>
<dbReference type="Gene3D" id="1.10.530.10">
    <property type="match status" value="1"/>
</dbReference>
<dbReference type="Gene3D" id="3.10.350.10">
    <property type="entry name" value="LysM domain"/>
    <property type="match status" value="3"/>
</dbReference>
<evidence type="ECO:0000256" key="3">
    <source>
        <dbReference type="SAM" id="SignalP"/>
    </source>
</evidence>
<dbReference type="InterPro" id="IPR018392">
    <property type="entry name" value="LysM"/>
</dbReference>
<dbReference type="GO" id="GO:0016020">
    <property type="term" value="C:membrane"/>
    <property type="evidence" value="ECO:0007669"/>
    <property type="project" value="InterPro"/>
</dbReference>
<dbReference type="SMART" id="SM00257">
    <property type="entry name" value="LysM"/>
    <property type="match status" value="3"/>
</dbReference>
<feature type="domain" description="LysM" evidence="4">
    <location>
        <begin position="444"/>
        <end position="487"/>
    </location>
</feature>
<sequence>MHHLLPKTAIVLLLCSLFWVPVQAQDTLEVDDMPLRLLDYQNPMQALTEEDDNSEQPAMQELDNFQKDIMSRMSDIYRIHIKAMEAQVNNDPLEAETQINDALSATQGLLDDYPEIRGDRRFTELYRTVVSEYRQFYGISETGNEPQGEIFAIQEELFSEDDSWMKEDYDFPDDLTFNKTDVPLIQNEHVNRHLVYYTLRRPEVMETWLTRAEKYQPMMRRIFREEGAPEELTYLAFIESGLNPNARSWAAAVGMWQFIRATGSVYGLEVNWWVDERRDPEKATRAAARHLRDLYNIWGDWHLAMANYNISPRGLKRAINRAGGVEDYWAAYNYLPRETRGYVPGFIATTMIGMNPEEFGFQKSYPGEPYSYEVVEVDGLMELASLARAAGITTEELKEYNPELLRWATPPGGKYPLKLPVNTKEEFLANYDNIPKEDRTQNITMHTVQSGESLGLIARKYGTTVAGLYGSNENLSSTIYPGQKIVVPLPRGSASKISANQPTNQQRKVTTRRSSNKVSQPANTEAVSYEVKTGDTVGHIAEWYDVRAWNIRTWNGIGNTIRVGQNLTVYVPENRSSHYRKINEMSYAEKQEIERKQRRGENIFIASASTSDDGSYTTYTVKRNDTLSEIADNFGVSLSQIRSLNNISGNRIYVGQTLRISAN</sequence>
<dbReference type="EMBL" id="FXTP01000013">
    <property type="protein sequence ID" value="SMO86152.1"/>
    <property type="molecule type" value="Genomic_DNA"/>
</dbReference>
<evidence type="ECO:0000256" key="1">
    <source>
        <dbReference type="ARBA" id="ARBA00007734"/>
    </source>
</evidence>
<comment type="similarity">
    <text evidence="1">Belongs to the transglycosylase Slt family.</text>
</comment>
<dbReference type="InterPro" id="IPR036779">
    <property type="entry name" value="LysM_dom_sf"/>
</dbReference>
<dbReference type="OrthoDB" id="9815002at2"/>
<dbReference type="CDD" id="cd00118">
    <property type="entry name" value="LysM"/>
    <property type="match status" value="3"/>
</dbReference>
<dbReference type="Proteomes" id="UP000317557">
    <property type="component" value="Unassembled WGS sequence"/>
</dbReference>
<dbReference type="SUPFAM" id="SSF54106">
    <property type="entry name" value="LysM domain"/>
    <property type="match status" value="3"/>
</dbReference>
<evidence type="ECO:0000256" key="2">
    <source>
        <dbReference type="SAM" id="MobiDB-lite"/>
    </source>
</evidence>
<accession>A0A521EQJ4</accession>
<protein>
    <submittedName>
        <fullName evidence="5">Membrane-bound lytic murein transglycosylase D</fullName>
    </submittedName>
</protein>
<gene>
    <name evidence="5" type="ORF">SAMN06265219_11348</name>
</gene>
<feature type="region of interest" description="Disordered" evidence="2">
    <location>
        <begin position="493"/>
        <end position="523"/>
    </location>
</feature>
<dbReference type="InterPro" id="IPR023346">
    <property type="entry name" value="Lysozyme-like_dom_sf"/>
</dbReference>
<keyword evidence="3" id="KW-0732">Signal</keyword>
<feature type="domain" description="LysM" evidence="4">
    <location>
        <begin position="527"/>
        <end position="571"/>
    </location>
</feature>